<feature type="region of interest" description="Disordered" evidence="1">
    <location>
        <begin position="487"/>
        <end position="558"/>
    </location>
</feature>
<feature type="compositionally biased region" description="Low complexity" evidence="1">
    <location>
        <begin position="518"/>
        <end position="527"/>
    </location>
</feature>
<keyword evidence="3" id="KW-1185">Reference proteome</keyword>
<feature type="compositionally biased region" description="Polar residues" evidence="1">
    <location>
        <begin position="133"/>
        <end position="163"/>
    </location>
</feature>
<evidence type="ECO:0000256" key="1">
    <source>
        <dbReference type="SAM" id="MobiDB-lite"/>
    </source>
</evidence>
<gene>
    <name evidence="2" type="ORF">BU24DRAFT_462424</name>
</gene>
<dbReference type="OrthoDB" id="3557758at2759"/>
<protein>
    <submittedName>
        <fullName evidence="2">Uncharacterized protein</fullName>
    </submittedName>
</protein>
<feature type="compositionally biased region" description="Polar residues" evidence="1">
    <location>
        <begin position="528"/>
        <end position="537"/>
    </location>
</feature>
<accession>A0A6A5XVF9</accession>
<dbReference type="AlphaFoldDB" id="A0A6A5XVF9"/>
<name>A0A6A5XVF9_9PLEO</name>
<dbReference type="Proteomes" id="UP000799778">
    <property type="component" value="Unassembled WGS sequence"/>
</dbReference>
<evidence type="ECO:0000313" key="3">
    <source>
        <dbReference type="Proteomes" id="UP000799778"/>
    </source>
</evidence>
<reference evidence="2" key="1">
    <citation type="journal article" date="2020" name="Stud. Mycol.">
        <title>101 Dothideomycetes genomes: a test case for predicting lifestyles and emergence of pathogens.</title>
        <authorList>
            <person name="Haridas S."/>
            <person name="Albert R."/>
            <person name="Binder M."/>
            <person name="Bloem J."/>
            <person name="Labutti K."/>
            <person name="Salamov A."/>
            <person name="Andreopoulos B."/>
            <person name="Baker S."/>
            <person name="Barry K."/>
            <person name="Bills G."/>
            <person name="Bluhm B."/>
            <person name="Cannon C."/>
            <person name="Castanera R."/>
            <person name="Culley D."/>
            <person name="Daum C."/>
            <person name="Ezra D."/>
            <person name="Gonzalez J."/>
            <person name="Henrissat B."/>
            <person name="Kuo A."/>
            <person name="Liang C."/>
            <person name="Lipzen A."/>
            <person name="Lutzoni F."/>
            <person name="Magnuson J."/>
            <person name="Mondo S."/>
            <person name="Nolan M."/>
            <person name="Ohm R."/>
            <person name="Pangilinan J."/>
            <person name="Park H.-J."/>
            <person name="Ramirez L."/>
            <person name="Alfaro M."/>
            <person name="Sun H."/>
            <person name="Tritt A."/>
            <person name="Yoshinaga Y."/>
            <person name="Zwiers L.-H."/>
            <person name="Turgeon B."/>
            <person name="Goodwin S."/>
            <person name="Spatafora J."/>
            <person name="Crous P."/>
            <person name="Grigoriev I."/>
        </authorList>
    </citation>
    <scope>NUCLEOTIDE SEQUENCE</scope>
    <source>
        <strain evidence="2">CBS 175.79</strain>
    </source>
</reference>
<feature type="region of interest" description="Disordered" evidence="1">
    <location>
        <begin position="238"/>
        <end position="306"/>
    </location>
</feature>
<feature type="compositionally biased region" description="Polar residues" evidence="1">
    <location>
        <begin position="112"/>
        <end position="122"/>
    </location>
</feature>
<feature type="compositionally biased region" description="Polar residues" evidence="1">
    <location>
        <begin position="245"/>
        <end position="268"/>
    </location>
</feature>
<feature type="region of interest" description="Disordered" evidence="1">
    <location>
        <begin position="1"/>
        <end position="49"/>
    </location>
</feature>
<feature type="compositionally biased region" description="Basic and acidic residues" evidence="1">
    <location>
        <begin position="123"/>
        <end position="132"/>
    </location>
</feature>
<feature type="region of interest" description="Disordered" evidence="1">
    <location>
        <begin position="70"/>
        <end position="220"/>
    </location>
</feature>
<feature type="compositionally biased region" description="Polar residues" evidence="1">
    <location>
        <begin position="34"/>
        <end position="48"/>
    </location>
</feature>
<feature type="region of interest" description="Disordered" evidence="1">
    <location>
        <begin position="398"/>
        <end position="450"/>
    </location>
</feature>
<organism evidence="2 3">
    <name type="scientific">Aaosphaeria arxii CBS 175.79</name>
    <dbReference type="NCBI Taxonomy" id="1450172"/>
    <lineage>
        <taxon>Eukaryota</taxon>
        <taxon>Fungi</taxon>
        <taxon>Dikarya</taxon>
        <taxon>Ascomycota</taxon>
        <taxon>Pezizomycotina</taxon>
        <taxon>Dothideomycetes</taxon>
        <taxon>Pleosporomycetidae</taxon>
        <taxon>Pleosporales</taxon>
        <taxon>Pleosporales incertae sedis</taxon>
        <taxon>Aaosphaeria</taxon>
    </lineage>
</organism>
<feature type="compositionally biased region" description="Basic residues" evidence="1">
    <location>
        <begin position="492"/>
        <end position="503"/>
    </location>
</feature>
<feature type="compositionally biased region" description="Basic and acidic residues" evidence="1">
    <location>
        <begin position="94"/>
        <end position="103"/>
    </location>
</feature>
<evidence type="ECO:0000313" key="2">
    <source>
        <dbReference type="EMBL" id="KAF2016244.1"/>
    </source>
</evidence>
<proteinExistence type="predicted"/>
<dbReference type="EMBL" id="ML978069">
    <property type="protein sequence ID" value="KAF2016244.1"/>
    <property type="molecule type" value="Genomic_DNA"/>
</dbReference>
<feature type="compositionally biased region" description="Basic and acidic residues" evidence="1">
    <location>
        <begin position="1"/>
        <end position="17"/>
    </location>
</feature>
<dbReference type="GeneID" id="54289404"/>
<feature type="compositionally biased region" description="Polar residues" evidence="1">
    <location>
        <begin position="70"/>
        <end position="88"/>
    </location>
</feature>
<feature type="compositionally biased region" description="Low complexity" evidence="1">
    <location>
        <begin position="406"/>
        <end position="415"/>
    </location>
</feature>
<dbReference type="RefSeq" id="XP_033384583.1">
    <property type="nucleotide sequence ID" value="XM_033532007.1"/>
</dbReference>
<sequence>MLTYPDRERFEQLRARWETPGSPSSSMAGRKNKQSVQQQSIVDPSENNVGARFRRKLSYGLYFISNPLSQQRKTSHGQQPANVESLASQPLLRDSPEREKAVEEPAALVPTVENTSLLTDATTSERECHDSQVKSSSHLVSNLNLPHIESQGTPRPSIRSDTLSYIPRPSRNGTESSVNNMDGPDSSPVPPQTARRFVRNTPTRIPTPSPPKSNGSPRQYLRDVTSKHTKDIQAGIAFAQPRTLAPSNASSRSHTTPNLLKSTPQKSFMTLRKTPRVGTNRNSDASKVPYTPQKPGFRNTSRWTPQKKENIQRHGSLHPLGRIQSIQSHEQGTNRSENGEGESSRAVLDSHCMHDRRLKVNNGVKSAKRNTKHNNQHADIETMTSNVLITQTRLMGPVSPQATGQSSLSSGSVGLPRSCTDIELGKDTLDSTPTKSHGPRRALRSRDSSYKVRLPRSSTFHTIRTACEDVPPVPRIPERFMGLSQPDLTTFRGRRSPSFSRRHLTLDTVQEASPPPSSSSVPELSRSAQSSPFQTDPDSGDISFDDRQNGRNVLGSSNKPLSQFEFSFSNSVSAGNDANSHLETQIQDSMPPAWWAGRFQTRFDQWRTEAMKAELNPLAKSDGALGLKLDDEATAACLIFVQLRELCATRQAACSLWAFESRYRREHHVLGAMTQLPPLSMPTQNDNKTTKEGGFTRAVRKLTPRKNSFVNLLKGKGWNRTEEQSYLFARDESNRANGDNFP</sequence>
<feature type="compositionally biased region" description="Polar residues" evidence="1">
    <location>
        <begin position="171"/>
        <end position="180"/>
    </location>
</feature>